<reference evidence="2" key="1">
    <citation type="submission" date="2020-11" db="EMBL/GenBank/DDBJ databases">
        <authorList>
            <person name="Koelle M."/>
            <person name="Horta M.A.C."/>
            <person name="Nowrousian M."/>
            <person name="Ohm R.A."/>
            <person name="Benz P."/>
            <person name="Pilgard A."/>
        </authorList>
    </citation>
    <scope>NUCLEOTIDE SEQUENCE</scope>
    <source>
        <strain evidence="2">FPRL280</strain>
    </source>
</reference>
<sequence>MSPYRETFITFTDTPPKSLKAANQQPFQATGTGDVIIFVPNGSAPASQIRLMRVLYTPALSFALVSIGRIDEAGFTSTFTWGTLTIADKDGKVIGTIPKSDGLYLVSHAPVEGSANSAT</sequence>
<comment type="caution">
    <text evidence="2">The sequence shown here is derived from an EMBL/GenBank/DDBJ whole genome shotgun (WGS) entry which is preliminary data.</text>
</comment>
<dbReference type="InterPro" id="IPR054722">
    <property type="entry name" value="PolX-like_BBD"/>
</dbReference>
<feature type="domain" description="Retrovirus-related Pol polyprotein from transposon TNT 1-94-like beta-barrel" evidence="1">
    <location>
        <begin position="1"/>
        <end position="75"/>
    </location>
</feature>
<gene>
    <name evidence="2" type="ORF">IEO21_11001</name>
</gene>
<protein>
    <recommendedName>
        <fullName evidence="1">Retrovirus-related Pol polyprotein from transposon TNT 1-94-like beta-barrel domain-containing protein</fullName>
    </recommendedName>
</protein>
<proteinExistence type="predicted"/>
<evidence type="ECO:0000313" key="3">
    <source>
        <dbReference type="Proteomes" id="UP000639403"/>
    </source>
</evidence>
<evidence type="ECO:0000313" key="2">
    <source>
        <dbReference type="EMBL" id="KAF9796416.1"/>
    </source>
</evidence>
<evidence type="ECO:0000259" key="1">
    <source>
        <dbReference type="Pfam" id="PF22936"/>
    </source>
</evidence>
<dbReference type="Proteomes" id="UP000639403">
    <property type="component" value="Unassembled WGS sequence"/>
</dbReference>
<name>A0A8H7TWT2_9APHY</name>
<dbReference type="Pfam" id="PF22936">
    <property type="entry name" value="Pol_BBD"/>
    <property type="match status" value="1"/>
</dbReference>
<organism evidence="2 3">
    <name type="scientific">Rhodonia placenta</name>
    <dbReference type="NCBI Taxonomy" id="104341"/>
    <lineage>
        <taxon>Eukaryota</taxon>
        <taxon>Fungi</taxon>
        <taxon>Dikarya</taxon>
        <taxon>Basidiomycota</taxon>
        <taxon>Agaricomycotina</taxon>
        <taxon>Agaricomycetes</taxon>
        <taxon>Polyporales</taxon>
        <taxon>Adustoporiaceae</taxon>
        <taxon>Rhodonia</taxon>
    </lineage>
</organism>
<dbReference type="AlphaFoldDB" id="A0A8H7TWT2"/>
<dbReference type="EMBL" id="JADOXO010001344">
    <property type="protein sequence ID" value="KAF9796416.1"/>
    <property type="molecule type" value="Genomic_DNA"/>
</dbReference>
<accession>A0A8H7TWT2</accession>
<reference evidence="2" key="2">
    <citation type="journal article" name="Front. Microbiol.">
        <title>Degradative Capacity of Two Strains of Rhodonia placenta: From Phenotype to Genotype.</title>
        <authorList>
            <person name="Kolle M."/>
            <person name="Horta M.A.C."/>
            <person name="Nowrousian M."/>
            <person name="Ohm R.A."/>
            <person name="Benz J.P."/>
            <person name="Pilgard A."/>
        </authorList>
    </citation>
    <scope>NUCLEOTIDE SEQUENCE</scope>
    <source>
        <strain evidence="2">FPRL280</strain>
    </source>
</reference>